<feature type="coiled-coil region" evidence="1">
    <location>
        <begin position="112"/>
        <end position="149"/>
    </location>
</feature>
<dbReference type="PANTHER" id="PTHR34807">
    <property type="entry name" value="OS08G0270800 PROTEIN"/>
    <property type="match status" value="1"/>
</dbReference>
<keyword evidence="4" id="KW-1185">Reference proteome</keyword>
<proteinExistence type="predicted"/>
<protein>
    <submittedName>
        <fullName evidence="3">Uncharacterized protein</fullName>
    </submittedName>
</protein>
<dbReference type="Proteomes" id="UP000298652">
    <property type="component" value="Chromosome 2"/>
</dbReference>
<evidence type="ECO:0000313" key="3">
    <source>
        <dbReference type="EMBL" id="TKW33189.1"/>
    </source>
</evidence>
<feature type="region of interest" description="Disordered" evidence="2">
    <location>
        <begin position="251"/>
        <end position="274"/>
    </location>
</feature>
<keyword evidence="1" id="KW-0175">Coiled coil</keyword>
<feature type="region of interest" description="Disordered" evidence="2">
    <location>
        <begin position="1"/>
        <end position="38"/>
    </location>
</feature>
<reference evidence="3" key="1">
    <citation type="submission" date="2019-03" db="EMBL/GenBank/DDBJ databases">
        <title>WGS assembly of Setaria viridis.</title>
        <authorList>
            <person name="Huang P."/>
            <person name="Jenkins J."/>
            <person name="Grimwood J."/>
            <person name="Barry K."/>
            <person name="Healey A."/>
            <person name="Mamidi S."/>
            <person name="Sreedasyam A."/>
            <person name="Shu S."/>
            <person name="Feldman M."/>
            <person name="Wu J."/>
            <person name="Yu Y."/>
            <person name="Chen C."/>
            <person name="Johnson J."/>
            <person name="Rokhsar D."/>
            <person name="Baxter I."/>
            <person name="Schmutz J."/>
            <person name="Brutnell T."/>
            <person name="Kellogg E."/>
        </authorList>
    </citation>
    <scope>NUCLEOTIDE SEQUENCE [LARGE SCALE GENOMIC DNA]</scope>
</reference>
<organism evidence="3 4">
    <name type="scientific">Setaria viridis</name>
    <name type="common">Green bristlegrass</name>
    <name type="synonym">Setaria italica subsp. viridis</name>
    <dbReference type="NCBI Taxonomy" id="4556"/>
    <lineage>
        <taxon>Eukaryota</taxon>
        <taxon>Viridiplantae</taxon>
        <taxon>Streptophyta</taxon>
        <taxon>Embryophyta</taxon>
        <taxon>Tracheophyta</taxon>
        <taxon>Spermatophyta</taxon>
        <taxon>Magnoliopsida</taxon>
        <taxon>Liliopsida</taxon>
        <taxon>Poales</taxon>
        <taxon>Poaceae</taxon>
        <taxon>PACMAD clade</taxon>
        <taxon>Panicoideae</taxon>
        <taxon>Panicodae</taxon>
        <taxon>Paniceae</taxon>
        <taxon>Cenchrinae</taxon>
        <taxon>Setaria</taxon>
    </lineage>
</organism>
<name>A0A4U6VYP2_SETVI</name>
<sequence>MDDIGGGRGRKGDALLTPPRGPGLPSSSPSPSGSGLLLPCPPSAAAVLALPASRDPAASEGAGFLAAPRLAGAMDGGGEALLVRRSKGKKRPAAAAHAERDSGAGGRFRSLMRDYNDLLEETEAKKKMLASANRTKLALAAEVKFLQRKHRSFAKSSNKTHYKLKKQARYVPSPLGRASVFADHDVTRTEGASCSKNPNFDLNQGSAMVCDNDEGNDYQGHRSHLELDNFDQVGVDEEMIAADVKLSVCRDSGNSPASDDKRTIPWQDRLALKA</sequence>
<evidence type="ECO:0000256" key="2">
    <source>
        <dbReference type="SAM" id="MobiDB-lite"/>
    </source>
</evidence>
<evidence type="ECO:0000313" key="4">
    <source>
        <dbReference type="Proteomes" id="UP000298652"/>
    </source>
</evidence>
<dbReference type="OMA" id="CDNDEGN"/>
<dbReference type="Gramene" id="TKW33189">
    <property type="protein sequence ID" value="TKW33189"/>
    <property type="gene ID" value="SEVIR_2G216400v2"/>
</dbReference>
<dbReference type="AlphaFoldDB" id="A0A4U6VYP2"/>
<accession>A0A4U6VYP2</accession>
<feature type="region of interest" description="Disordered" evidence="2">
    <location>
        <begin position="81"/>
        <end position="107"/>
    </location>
</feature>
<gene>
    <name evidence="3" type="ORF">SEVIR_2G216400v2</name>
</gene>
<evidence type="ECO:0000256" key="1">
    <source>
        <dbReference type="SAM" id="Coils"/>
    </source>
</evidence>
<dbReference type="EMBL" id="CM016553">
    <property type="protein sequence ID" value="TKW33189.1"/>
    <property type="molecule type" value="Genomic_DNA"/>
</dbReference>
<dbReference type="PANTHER" id="PTHR34807:SF16">
    <property type="entry name" value="OS09G0421500 PROTEIN"/>
    <property type="match status" value="1"/>
</dbReference>
<feature type="compositionally biased region" description="Low complexity" evidence="2">
    <location>
        <begin position="14"/>
        <end position="38"/>
    </location>
</feature>